<keyword evidence="1 2" id="KW-0647">Proteasome</keyword>
<dbReference type="PANTHER" id="PTHR11599">
    <property type="entry name" value="PROTEASOME SUBUNIT ALPHA/BETA"/>
    <property type="match status" value="1"/>
</dbReference>
<evidence type="ECO:0000313" key="4">
    <source>
        <dbReference type="EMBL" id="CAE0347257.1"/>
    </source>
</evidence>
<reference evidence="4" key="1">
    <citation type="submission" date="2021-01" db="EMBL/GenBank/DDBJ databases">
        <authorList>
            <person name="Corre E."/>
            <person name="Pelletier E."/>
            <person name="Niang G."/>
            <person name="Scheremetjew M."/>
            <person name="Finn R."/>
            <person name="Kale V."/>
            <person name="Holt S."/>
            <person name="Cochrane G."/>
            <person name="Meng A."/>
            <person name="Brown T."/>
            <person name="Cohen L."/>
        </authorList>
    </citation>
    <scope>NUCLEOTIDE SEQUENCE</scope>
    <source>
        <strain evidence="4">FSP1.4</strain>
    </source>
</reference>
<dbReference type="InterPro" id="IPR029055">
    <property type="entry name" value="Ntn_hydrolases_N"/>
</dbReference>
<dbReference type="GO" id="GO:0051603">
    <property type="term" value="P:proteolysis involved in protein catabolic process"/>
    <property type="evidence" value="ECO:0007669"/>
    <property type="project" value="InterPro"/>
</dbReference>
<protein>
    <submittedName>
        <fullName evidence="4">Uncharacterized protein</fullName>
    </submittedName>
</protein>
<sequence>MQIEYAMERVNKEKPTVGILTHDGVILATERREKHKLQDGTKDRVHVLDDHIFCSISGNTADATSLIDDARVFSQQFTYTYGKQIPLEILVKYICEQKHFYTQFGSYRPLGVHFMYAGYDDIEGFQLYSSDPSGNYYSWKAHATGQNAAAASGSSSYSTSINPQTILKSDYDEDMSFRDGLKLAVKVIFKSIDAHEPKGDRFEVTYLTKKDSKLVQKKLNEDLLNELLEEIRKEDEEEKEKKS</sequence>
<keyword evidence="3" id="KW-0175">Coiled coil</keyword>
<organism evidence="4">
    <name type="scientific">Euplotes harpa</name>
    <dbReference type="NCBI Taxonomy" id="151035"/>
    <lineage>
        <taxon>Eukaryota</taxon>
        <taxon>Sar</taxon>
        <taxon>Alveolata</taxon>
        <taxon>Ciliophora</taxon>
        <taxon>Intramacronucleata</taxon>
        <taxon>Spirotrichea</taxon>
        <taxon>Hypotrichia</taxon>
        <taxon>Euplotida</taxon>
        <taxon>Euplotidae</taxon>
        <taxon>Euplotes</taxon>
    </lineage>
</organism>
<evidence type="ECO:0000256" key="3">
    <source>
        <dbReference type="SAM" id="Coils"/>
    </source>
</evidence>
<dbReference type="PROSITE" id="PS51475">
    <property type="entry name" value="PROTEASOME_ALPHA_2"/>
    <property type="match status" value="1"/>
</dbReference>
<evidence type="ECO:0000256" key="1">
    <source>
        <dbReference type="ARBA" id="ARBA00022942"/>
    </source>
</evidence>
<gene>
    <name evidence="4" type="ORF">EHAR0213_LOCUS6168</name>
</gene>
<proteinExistence type="inferred from homology"/>
<comment type="similarity">
    <text evidence="2">Belongs to the peptidase T1A family.</text>
</comment>
<dbReference type="Pfam" id="PF00227">
    <property type="entry name" value="Proteasome"/>
    <property type="match status" value="1"/>
</dbReference>
<accession>A0A7S3J8F0</accession>
<dbReference type="GO" id="GO:0019773">
    <property type="term" value="C:proteasome core complex, alpha-subunit complex"/>
    <property type="evidence" value="ECO:0007669"/>
    <property type="project" value="UniProtKB-UniRule"/>
</dbReference>
<evidence type="ECO:0000256" key="2">
    <source>
        <dbReference type="PROSITE-ProRule" id="PRU00808"/>
    </source>
</evidence>
<dbReference type="InterPro" id="IPR023332">
    <property type="entry name" value="Proteasome_alpha-type"/>
</dbReference>
<name>A0A7S3J8F0_9SPIT</name>
<dbReference type="Gene3D" id="3.60.20.10">
    <property type="entry name" value="Glutamine Phosphoribosylpyrophosphate, subunit 1, domain 1"/>
    <property type="match status" value="1"/>
</dbReference>
<dbReference type="EMBL" id="HBII01014586">
    <property type="protein sequence ID" value="CAE0347257.1"/>
    <property type="molecule type" value="Transcribed_RNA"/>
</dbReference>
<dbReference type="AlphaFoldDB" id="A0A7S3J8F0"/>
<dbReference type="InterPro" id="IPR001353">
    <property type="entry name" value="Proteasome_sua/b"/>
</dbReference>
<dbReference type="SUPFAM" id="SSF56235">
    <property type="entry name" value="N-terminal nucleophile aminohydrolases (Ntn hydrolases)"/>
    <property type="match status" value="1"/>
</dbReference>
<feature type="coiled-coil region" evidence="3">
    <location>
        <begin position="214"/>
        <end position="241"/>
    </location>
</feature>
<dbReference type="InterPro" id="IPR050115">
    <property type="entry name" value="Proteasome_alpha"/>
</dbReference>